<dbReference type="SMART" id="SM00976">
    <property type="entry name" value="Telo_bind"/>
    <property type="match status" value="1"/>
</dbReference>
<evidence type="ECO:0000313" key="3">
    <source>
        <dbReference type="EMBL" id="OQO14053.1"/>
    </source>
</evidence>
<feature type="compositionally biased region" description="Basic and acidic residues" evidence="1">
    <location>
        <begin position="1467"/>
        <end position="1480"/>
    </location>
</feature>
<feature type="compositionally biased region" description="Acidic residues" evidence="1">
    <location>
        <begin position="797"/>
        <end position="822"/>
    </location>
</feature>
<dbReference type="InterPro" id="IPR011564">
    <property type="entry name" value="Telomer_end-bd_POT1/Cdc13"/>
</dbReference>
<dbReference type="InParanoid" id="A0A1V8TRQ6"/>
<feature type="compositionally biased region" description="Polar residues" evidence="1">
    <location>
        <begin position="1029"/>
        <end position="1041"/>
    </location>
</feature>
<feature type="region of interest" description="Disordered" evidence="1">
    <location>
        <begin position="711"/>
        <end position="826"/>
    </location>
</feature>
<gene>
    <name evidence="3" type="ORF">B0A48_00929</name>
</gene>
<feature type="compositionally biased region" description="Low complexity" evidence="1">
    <location>
        <begin position="512"/>
        <end position="535"/>
    </location>
</feature>
<dbReference type="Gene3D" id="2.40.50.140">
    <property type="entry name" value="Nucleic acid-binding proteins"/>
    <property type="match status" value="1"/>
</dbReference>
<feature type="region of interest" description="Disordered" evidence="1">
    <location>
        <begin position="229"/>
        <end position="287"/>
    </location>
</feature>
<feature type="region of interest" description="Disordered" evidence="1">
    <location>
        <begin position="956"/>
        <end position="1079"/>
    </location>
</feature>
<feature type="compositionally biased region" description="Basic and acidic residues" evidence="1">
    <location>
        <begin position="720"/>
        <end position="729"/>
    </location>
</feature>
<feature type="region of interest" description="Disordered" evidence="1">
    <location>
        <begin position="1467"/>
        <end position="1502"/>
    </location>
</feature>
<keyword evidence="4" id="KW-1185">Reference proteome</keyword>
<feature type="compositionally biased region" description="Low complexity" evidence="1">
    <location>
        <begin position="478"/>
        <end position="491"/>
    </location>
</feature>
<feature type="region of interest" description="Disordered" evidence="1">
    <location>
        <begin position="351"/>
        <end position="535"/>
    </location>
</feature>
<evidence type="ECO:0000313" key="4">
    <source>
        <dbReference type="Proteomes" id="UP000192596"/>
    </source>
</evidence>
<feature type="compositionally biased region" description="Polar residues" evidence="1">
    <location>
        <begin position="964"/>
        <end position="977"/>
    </location>
</feature>
<name>A0A1V8TRQ6_9PEZI</name>
<sequence length="1532" mass="163256">MAPTTAVVPIQSLDTSIPPPAGRTIRAVVTLCWPYSSSTRQCALLLADPDFRLRSRKGQVRVRFHGAAAEAVAKAKPGIGDEVELELGGAGWVGSGVGGEIVQTPGKSVGELEYHGAVRLRLSREGGSIQNVFVEKDVVNGQAHAQVHALEVPQTAPVRSHIPENPRTTFRVAPITSSTYSSPAFLHRTRFAEDNLLDRLLAEDLDGDGSPRKRVRVSIGEVRDWRVVSRTSSPVKEHSPAKPVSSPLELNTSRDGPSFPSVDGHTDKSSPSNGREMSVGPTPAPRPISVDIEARTMLPPTLPRLQVPESHSRPDHGMEENDEPTTPRLLPISSAKLTAPSPFPTEVVKQSLAPPLREIPDTYAEDDEMVDADPANTTGDDDNLEHRSHPLWSPSSVDQDNVLPNDGTAQHMALAPADASSKSDRVEDIGNDSTSLRQDAVPGEPAVSINDGLDESPIKDAEVQRDFAASQEGDDTQSQVSSSIVSNSVAVRNEDHNAATGKDPQSVANADLSTSSTSSQSPSPVQQQPLLRPQQPALSRKIVDHSLNPTGYFKSGWDKVVPAGRSTFASGWNGSAGLDATSTTVGRHDHLRLTGADKVLKGAFRSLFGFPGTPSPTKEDPPSLPVRHDGANDDQADGSPHTPAEIPQEGLGARESSPAGIPQFDGPAVSRPSVFGWKVASFQELLSVNEPPSRLLSPADASILDSAAEVTEDLPEADDLAQRIEEPDLPKYNGQPPASTAQSAVDVIDLGSSSDAEDPLRSPARAVSRHAAPDQSSPYVPSSPAPFDFGSALESVETGDEVDEPDYDAFVNEPDDDSEQEDDRSRLASLAVQSIATAGSNAMTPILPDDVESVATARDATSVRGSSCEPMILEGSATPVYASGTASLMQEIEDDSQPLAYPQLPGSSPVQLDQPPLTSTTADSSFQQITSSPLAQLRHSPAHDIEMLDLSQQHVNEYAAPSHGQPQLFSQLSQRSNRVAVEDSIDSPETTLIDETSSRPGSGHSMDQSQASQGSLMKKARPQQRSHTMKSVSASPSTSTFGAADEGHVAPPTKSVDEDALSTDEASHVPHGPDDTSLVDNEVVNTVNANLPDPELQTVDLEDQQPAPVLDAQAPSDVLQRLFGITESFESVTDTAENPAPTRAGLTSLEVSYPRLPFTPSFSQSQSFGFETQLRPPDADLSGELQTATELPPTPQLTQQLSGLAQSAVSQNGEHTGEIDQLSAADNRNEVAKPHDIAQEDVVETLPDALQTQKPAMQLAEVVLQPDETVEQVTAPFKTPHRKSVTARLSHVPEVISAWFSPKSSKASSAIKSATNGHATPATGPSLLAPQLSQITGLRTPHAYFPALSSLTSHLNTPSQTPASTVDLLAVITSVPTSPQRAKTGPRDYYTTFRISDPSLPLDSKGARVEVFRHWKAVLPTGELGDVVLLRAFVVKGLKGGAVGLRASGEGAWCVWRFGEMERFEKGNLGEKNDGLDGGRPRSGSLGVREEVKGPPVEFGEAERQRAQELREWWTALPKIGRAGLEQEDVDV</sequence>
<proteinExistence type="predicted"/>
<dbReference type="OrthoDB" id="5363079at2759"/>
<evidence type="ECO:0000259" key="2">
    <source>
        <dbReference type="SMART" id="SM00976"/>
    </source>
</evidence>
<feature type="compositionally biased region" description="Polar residues" evidence="1">
    <location>
        <begin position="987"/>
        <end position="1015"/>
    </location>
</feature>
<feature type="region of interest" description="Disordered" evidence="1">
    <location>
        <begin position="887"/>
        <end position="933"/>
    </location>
</feature>
<dbReference type="InterPro" id="IPR012340">
    <property type="entry name" value="NA-bd_OB-fold"/>
</dbReference>
<feature type="region of interest" description="Disordered" evidence="1">
    <location>
        <begin position="299"/>
        <end position="329"/>
    </location>
</feature>
<accession>A0A1V8TRQ6</accession>
<feature type="region of interest" description="Disordered" evidence="1">
    <location>
        <begin position="609"/>
        <end position="667"/>
    </location>
</feature>
<dbReference type="Proteomes" id="UP000192596">
    <property type="component" value="Unassembled WGS sequence"/>
</dbReference>
<dbReference type="SUPFAM" id="SSF50249">
    <property type="entry name" value="Nucleic acid-binding proteins"/>
    <property type="match status" value="1"/>
</dbReference>
<feature type="compositionally biased region" description="Basic and acidic residues" evidence="1">
    <location>
        <begin position="456"/>
        <end position="465"/>
    </location>
</feature>
<protein>
    <recommendedName>
        <fullName evidence="2">Telomeric single stranded DNA binding POT1/Cdc13 domain-containing protein</fullName>
    </recommendedName>
</protein>
<feature type="compositionally biased region" description="Basic residues" evidence="1">
    <location>
        <begin position="1018"/>
        <end position="1028"/>
    </location>
</feature>
<organism evidence="3 4">
    <name type="scientific">Cryoendolithus antarcticus</name>
    <dbReference type="NCBI Taxonomy" id="1507870"/>
    <lineage>
        <taxon>Eukaryota</taxon>
        <taxon>Fungi</taxon>
        <taxon>Dikarya</taxon>
        <taxon>Ascomycota</taxon>
        <taxon>Pezizomycotina</taxon>
        <taxon>Dothideomycetes</taxon>
        <taxon>Dothideomycetidae</taxon>
        <taxon>Cladosporiales</taxon>
        <taxon>Cladosporiaceae</taxon>
        <taxon>Cryoendolithus</taxon>
    </lineage>
</organism>
<feature type="compositionally biased region" description="Basic and acidic residues" evidence="1">
    <location>
        <begin position="310"/>
        <end position="319"/>
    </location>
</feature>
<feature type="compositionally biased region" description="Basic and acidic residues" evidence="1">
    <location>
        <begin position="1065"/>
        <end position="1074"/>
    </location>
</feature>
<comment type="caution">
    <text evidence="3">The sequence shown here is derived from an EMBL/GenBank/DDBJ whole genome shotgun (WGS) entry which is preliminary data.</text>
</comment>
<feature type="domain" description="Telomeric single stranded DNA binding POT1/Cdc13" evidence="2">
    <location>
        <begin position="1352"/>
        <end position="1515"/>
    </location>
</feature>
<evidence type="ECO:0000256" key="1">
    <source>
        <dbReference type="SAM" id="MobiDB-lite"/>
    </source>
</evidence>
<feature type="compositionally biased region" description="Basic and acidic residues" evidence="1">
    <location>
        <begin position="617"/>
        <end position="631"/>
    </location>
</feature>
<dbReference type="GO" id="GO:0000723">
    <property type="term" value="P:telomere maintenance"/>
    <property type="evidence" value="ECO:0007669"/>
    <property type="project" value="InterPro"/>
</dbReference>
<dbReference type="EMBL" id="NAJO01000002">
    <property type="protein sequence ID" value="OQO14053.1"/>
    <property type="molecule type" value="Genomic_DNA"/>
</dbReference>
<dbReference type="GO" id="GO:0003677">
    <property type="term" value="F:DNA binding"/>
    <property type="evidence" value="ECO:0007669"/>
    <property type="project" value="InterPro"/>
</dbReference>
<feature type="compositionally biased region" description="Polar residues" evidence="1">
    <location>
        <begin position="905"/>
        <end position="933"/>
    </location>
</feature>
<reference evidence="4" key="1">
    <citation type="submission" date="2017-03" db="EMBL/GenBank/DDBJ databases">
        <title>Genomes of endolithic fungi from Antarctica.</title>
        <authorList>
            <person name="Coleine C."/>
            <person name="Masonjones S."/>
            <person name="Stajich J.E."/>
        </authorList>
    </citation>
    <scope>NUCLEOTIDE SEQUENCE [LARGE SCALE GENOMIC DNA]</scope>
    <source>
        <strain evidence="4">CCFEE 5527</strain>
    </source>
</reference>
<dbReference type="GO" id="GO:0000781">
    <property type="term" value="C:chromosome, telomeric region"/>
    <property type="evidence" value="ECO:0007669"/>
    <property type="project" value="InterPro"/>
</dbReference>